<organism evidence="8 9">
    <name type="scientific">Genlisea aurea</name>
    <dbReference type="NCBI Taxonomy" id="192259"/>
    <lineage>
        <taxon>Eukaryota</taxon>
        <taxon>Viridiplantae</taxon>
        <taxon>Streptophyta</taxon>
        <taxon>Embryophyta</taxon>
        <taxon>Tracheophyta</taxon>
        <taxon>Spermatophyta</taxon>
        <taxon>Magnoliopsida</taxon>
        <taxon>eudicotyledons</taxon>
        <taxon>Gunneridae</taxon>
        <taxon>Pentapetalae</taxon>
        <taxon>asterids</taxon>
        <taxon>lamiids</taxon>
        <taxon>Lamiales</taxon>
        <taxon>Lentibulariaceae</taxon>
        <taxon>Genlisea</taxon>
    </lineage>
</organism>
<dbReference type="GO" id="GO:0005886">
    <property type="term" value="C:plasma membrane"/>
    <property type="evidence" value="ECO:0007669"/>
    <property type="project" value="TreeGrafter"/>
</dbReference>
<feature type="transmembrane region" description="Helical" evidence="7">
    <location>
        <begin position="12"/>
        <end position="36"/>
    </location>
</feature>
<dbReference type="Proteomes" id="UP000015453">
    <property type="component" value="Unassembled WGS sequence"/>
</dbReference>
<dbReference type="NCBIfam" id="TIGR00728">
    <property type="entry name" value="OPT_sfam"/>
    <property type="match status" value="1"/>
</dbReference>
<evidence type="ECO:0000256" key="2">
    <source>
        <dbReference type="ARBA" id="ARBA00010276"/>
    </source>
</evidence>
<evidence type="ECO:0000313" key="8">
    <source>
        <dbReference type="EMBL" id="EPS58153.1"/>
    </source>
</evidence>
<dbReference type="GO" id="GO:0010039">
    <property type="term" value="P:response to iron ion"/>
    <property type="evidence" value="ECO:0007669"/>
    <property type="project" value="TreeGrafter"/>
</dbReference>
<protein>
    <submittedName>
        <fullName evidence="8">Uncharacterized protein</fullName>
    </submittedName>
</protein>
<dbReference type="InterPro" id="IPR045035">
    <property type="entry name" value="YSL-like"/>
</dbReference>
<dbReference type="InterPro" id="IPR004813">
    <property type="entry name" value="OPT"/>
</dbReference>
<feature type="transmembrane region" description="Helical" evidence="7">
    <location>
        <begin position="259"/>
        <end position="281"/>
    </location>
</feature>
<comment type="subcellular location">
    <subcellularLocation>
        <location evidence="1">Membrane</location>
        <topology evidence="1">Multi-pass membrane protein</topology>
    </subcellularLocation>
</comment>
<dbReference type="Pfam" id="PF03169">
    <property type="entry name" value="OPT"/>
    <property type="match status" value="1"/>
</dbReference>
<dbReference type="PANTHER" id="PTHR31645">
    <property type="entry name" value="OLIGOPEPTIDE TRANSPORTER YGL114W-RELATED"/>
    <property type="match status" value="1"/>
</dbReference>
<evidence type="ECO:0000256" key="3">
    <source>
        <dbReference type="ARBA" id="ARBA00022448"/>
    </source>
</evidence>
<dbReference type="AlphaFoldDB" id="S8D663"/>
<evidence type="ECO:0000313" key="9">
    <source>
        <dbReference type="Proteomes" id="UP000015453"/>
    </source>
</evidence>
<sequence length="301" mass="32320">MLRNEVFMRDSIPLWLACGGYLFLCVVSTIVIPMMFPELKWYYVLVSYVLVPGLSFCNAYGAGLTNMNMAGNYGKVALFVLAAMAGKENGVVAGLVGLSVIKSAIATSGELIHDFRTAYLTLTSPRSMLAAQAVGTAIGCIVGPLTFFVFYRSFDVGDPDGVYKAPYAIIYRNMAILGVEGFSALPDHCLELCCGFFLLGVAMNVVRDLAPERLGRFVPIPMAMAAPFFLGAYFTIDMALGSAVGYLMRKRMGDKEAAAMVPSVGAGLICGDGLWTFPAFIMTLAKINPPMCMSFSPALNS</sequence>
<dbReference type="OrthoDB" id="627262at2759"/>
<dbReference type="GO" id="GO:0051980">
    <property type="term" value="F:iron-nicotianamine transmembrane transporter activity"/>
    <property type="evidence" value="ECO:0007669"/>
    <property type="project" value="TreeGrafter"/>
</dbReference>
<keyword evidence="5 7" id="KW-1133">Transmembrane helix</keyword>
<feature type="transmembrane region" description="Helical" evidence="7">
    <location>
        <begin position="226"/>
        <end position="247"/>
    </location>
</feature>
<evidence type="ECO:0000256" key="5">
    <source>
        <dbReference type="ARBA" id="ARBA00022989"/>
    </source>
</evidence>
<proteinExistence type="inferred from homology"/>
<dbReference type="PANTHER" id="PTHR31645:SF4">
    <property type="entry name" value="METAL-NICOTIANAMINE TRANSPORTER YSL3"/>
    <property type="match status" value="1"/>
</dbReference>
<feature type="transmembrane region" description="Helical" evidence="7">
    <location>
        <begin position="129"/>
        <end position="151"/>
    </location>
</feature>
<accession>S8D663</accession>
<name>S8D663_9LAMI</name>
<evidence type="ECO:0000256" key="1">
    <source>
        <dbReference type="ARBA" id="ARBA00004141"/>
    </source>
</evidence>
<evidence type="ECO:0000256" key="4">
    <source>
        <dbReference type="ARBA" id="ARBA00022692"/>
    </source>
</evidence>
<reference evidence="8 9" key="1">
    <citation type="journal article" date="2013" name="BMC Genomics">
        <title>The miniature genome of a carnivorous plant Genlisea aurea contains a low number of genes and short non-coding sequences.</title>
        <authorList>
            <person name="Leushkin E.V."/>
            <person name="Sutormin R.A."/>
            <person name="Nabieva E.R."/>
            <person name="Penin A.A."/>
            <person name="Kondrashov A.S."/>
            <person name="Logacheva M.D."/>
        </authorList>
    </citation>
    <scope>NUCLEOTIDE SEQUENCE [LARGE SCALE GENOMIC DNA]</scope>
</reference>
<gene>
    <name evidence="8" type="ORF">M569_16663</name>
</gene>
<feature type="transmembrane region" description="Helical" evidence="7">
    <location>
        <begin position="42"/>
        <end position="64"/>
    </location>
</feature>
<dbReference type="GO" id="GO:0048316">
    <property type="term" value="P:seed development"/>
    <property type="evidence" value="ECO:0007669"/>
    <property type="project" value="TreeGrafter"/>
</dbReference>
<keyword evidence="4 7" id="KW-0812">Transmembrane</keyword>
<keyword evidence="6 7" id="KW-0472">Membrane</keyword>
<dbReference type="GO" id="GO:0035673">
    <property type="term" value="F:oligopeptide transmembrane transporter activity"/>
    <property type="evidence" value="ECO:0007669"/>
    <property type="project" value="InterPro"/>
</dbReference>
<comment type="similarity">
    <text evidence="2">Belongs to the YSL (TC 2.A.67.2) family.</text>
</comment>
<evidence type="ECO:0000256" key="7">
    <source>
        <dbReference type="SAM" id="Phobius"/>
    </source>
</evidence>
<dbReference type="EMBL" id="AUSU01009487">
    <property type="protein sequence ID" value="EPS58153.1"/>
    <property type="molecule type" value="Genomic_DNA"/>
</dbReference>
<keyword evidence="3" id="KW-0813">Transport</keyword>
<comment type="caution">
    <text evidence="8">The sequence shown here is derived from an EMBL/GenBank/DDBJ whole genome shotgun (WGS) entry which is preliminary data.</text>
</comment>
<keyword evidence="9" id="KW-1185">Reference proteome</keyword>
<evidence type="ECO:0000256" key="6">
    <source>
        <dbReference type="ARBA" id="ARBA00023136"/>
    </source>
</evidence>